<name>A0A4Y6PYV2_PERCE</name>
<keyword evidence="3" id="KW-1185">Reference proteome</keyword>
<organism evidence="2 3">
    <name type="scientific">Persicimonas caeni</name>
    <dbReference type="NCBI Taxonomy" id="2292766"/>
    <lineage>
        <taxon>Bacteria</taxon>
        <taxon>Deltaproteobacteria</taxon>
        <taxon>Bradymonadales</taxon>
        <taxon>Bradymonadaceae</taxon>
        <taxon>Persicimonas</taxon>
    </lineage>
</organism>
<evidence type="ECO:0008006" key="4">
    <source>
        <dbReference type="Google" id="ProtNLM"/>
    </source>
</evidence>
<reference evidence="2 3" key="1">
    <citation type="submission" date="2019-06" db="EMBL/GenBank/DDBJ databases">
        <title>Persicimonas caeni gen. nov., sp. nov., a predatory bacterium isolated from solar saltern.</title>
        <authorList>
            <person name="Wang S."/>
        </authorList>
    </citation>
    <scope>NUCLEOTIDE SEQUENCE [LARGE SCALE GENOMIC DNA]</scope>
    <source>
        <strain evidence="2 3">YN101</strain>
    </source>
</reference>
<dbReference type="Proteomes" id="UP000315995">
    <property type="component" value="Chromosome"/>
</dbReference>
<gene>
    <name evidence="2" type="ORF">FIV42_22975</name>
</gene>
<sequence>MSVGHIHDQPRPTNTARSAFHVLSGVIGVLLAEYAPWWLVMAVPITLASTFWLLEVTRRMSDAWNDTLMRFFAPIAHAHERELVNSSTWYATALSLLSLTGSPLAFGAGAIVLGLGDPAAALVGRKYGRVALVNNRTLEGTLTFVVVAFLAVLGVVLLWHDELSTMRMLAVCTAASGAGALTELLSRRIDDNFSIPVVTGAVVWAVLAV</sequence>
<dbReference type="GO" id="GO:0004143">
    <property type="term" value="F:ATP-dependent diacylglycerol kinase activity"/>
    <property type="evidence" value="ECO:0007669"/>
    <property type="project" value="InterPro"/>
</dbReference>
<proteinExistence type="predicted"/>
<evidence type="ECO:0000313" key="2">
    <source>
        <dbReference type="EMBL" id="QDG53501.1"/>
    </source>
</evidence>
<keyword evidence="1" id="KW-0812">Transmembrane</keyword>
<dbReference type="RefSeq" id="WP_141199955.1">
    <property type="nucleotide sequence ID" value="NZ_CP041186.1"/>
</dbReference>
<feature type="transmembrane region" description="Helical" evidence="1">
    <location>
        <begin position="141"/>
        <end position="159"/>
    </location>
</feature>
<keyword evidence="1" id="KW-0472">Membrane</keyword>
<dbReference type="EMBL" id="CP041186">
    <property type="protein sequence ID" value="QDG53501.1"/>
    <property type="molecule type" value="Genomic_DNA"/>
</dbReference>
<accession>A0A5B8Y9R9</accession>
<dbReference type="InterPro" id="IPR037997">
    <property type="entry name" value="Dgk1-like"/>
</dbReference>
<accession>A0A4Y6PYV2</accession>
<dbReference type="PANTHER" id="PTHR31303:SF1">
    <property type="entry name" value="CTP-DEPENDENT DIACYLGLYCEROL KINASE 1"/>
    <property type="match status" value="1"/>
</dbReference>
<evidence type="ECO:0000313" key="3">
    <source>
        <dbReference type="Proteomes" id="UP000315995"/>
    </source>
</evidence>
<dbReference type="AlphaFoldDB" id="A0A4Y6PYV2"/>
<evidence type="ECO:0000256" key="1">
    <source>
        <dbReference type="SAM" id="Phobius"/>
    </source>
</evidence>
<protein>
    <recommendedName>
        <fullName evidence="4">Phosphatidate cytidylyltransferase</fullName>
    </recommendedName>
</protein>
<dbReference type="OrthoDB" id="5505355at2"/>
<dbReference type="PANTHER" id="PTHR31303">
    <property type="entry name" value="CTP-DEPENDENT DIACYLGLYCEROL KINASE 1"/>
    <property type="match status" value="1"/>
</dbReference>
<feature type="transmembrane region" description="Helical" evidence="1">
    <location>
        <begin position="89"/>
        <end position="115"/>
    </location>
</feature>
<keyword evidence="1" id="KW-1133">Transmembrane helix</keyword>